<dbReference type="Pfam" id="PF04542">
    <property type="entry name" value="Sigma70_r2"/>
    <property type="match status" value="1"/>
</dbReference>
<dbReference type="SUPFAM" id="SSF88946">
    <property type="entry name" value="Sigma2 domain of RNA polymerase sigma factors"/>
    <property type="match status" value="1"/>
</dbReference>
<dbReference type="GO" id="GO:0016987">
    <property type="term" value="F:sigma factor activity"/>
    <property type="evidence" value="ECO:0007669"/>
    <property type="project" value="UniProtKB-KW"/>
</dbReference>
<evidence type="ECO:0000256" key="1">
    <source>
        <dbReference type="ARBA" id="ARBA00010641"/>
    </source>
</evidence>
<dbReference type="InterPro" id="IPR007627">
    <property type="entry name" value="RNA_pol_sigma70_r2"/>
</dbReference>
<dbReference type="InterPro" id="IPR039425">
    <property type="entry name" value="RNA_pol_sigma-70-like"/>
</dbReference>
<gene>
    <name evidence="7" type="ORF">FAM09_17620</name>
</gene>
<sequence length="186" mass="21995">MDLRGLTDEILLRLLKADDDKAFKEIYSRYWKPVFEAAYRRLASTEIAKELVQTIFLRIWEKRHTIQINHLQSYLQTAIKNRVINYIESTLVHKKYLQHVIDTTAGDCQGTESTVHFHELSQALEKAINRLPEKTRHVFRLSRFDHLTIREIATNLNISEKAVEYHITQSLKTLRLYLKDYLDIAL</sequence>
<dbReference type="InterPro" id="IPR014327">
    <property type="entry name" value="RNA_pol_sigma70_bacteroid"/>
</dbReference>
<dbReference type="SUPFAM" id="SSF88659">
    <property type="entry name" value="Sigma3 and sigma4 domains of RNA polymerase sigma factors"/>
    <property type="match status" value="1"/>
</dbReference>
<dbReference type="Proteomes" id="UP000306918">
    <property type="component" value="Unassembled WGS sequence"/>
</dbReference>
<proteinExistence type="inferred from homology"/>
<dbReference type="NCBIfam" id="TIGR02937">
    <property type="entry name" value="sigma70-ECF"/>
    <property type="match status" value="1"/>
</dbReference>
<evidence type="ECO:0000256" key="2">
    <source>
        <dbReference type="ARBA" id="ARBA00023015"/>
    </source>
</evidence>
<keyword evidence="3" id="KW-0731">Sigma factor</keyword>
<dbReference type="InterPro" id="IPR014284">
    <property type="entry name" value="RNA_pol_sigma-70_dom"/>
</dbReference>
<dbReference type="AlphaFoldDB" id="A0A4S8HT57"/>
<evidence type="ECO:0000313" key="8">
    <source>
        <dbReference type="Proteomes" id="UP000306918"/>
    </source>
</evidence>
<evidence type="ECO:0000313" key="7">
    <source>
        <dbReference type="EMBL" id="THU38485.1"/>
    </source>
</evidence>
<dbReference type="PANTHER" id="PTHR43133:SF46">
    <property type="entry name" value="RNA POLYMERASE SIGMA-70 FACTOR ECF SUBFAMILY"/>
    <property type="match status" value="1"/>
</dbReference>
<keyword evidence="4" id="KW-0804">Transcription</keyword>
<evidence type="ECO:0000256" key="3">
    <source>
        <dbReference type="ARBA" id="ARBA00023082"/>
    </source>
</evidence>
<evidence type="ECO:0000259" key="5">
    <source>
        <dbReference type="Pfam" id="PF04542"/>
    </source>
</evidence>
<dbReference type="InterPro" id="IPR013325">
    <property type="entry name" value="RNA_pol_sigma_r2"/>
</dbReference>
<name>A0A4S8HT57_9BACT</name>
<dbReference type="RefSeq" id="WP_136578439.1">
    <property type="nucleotide sequence ID" value="NZ_STFF01000004.1"/>
</dbReference>
<dbReference type="InterPro" id="IPR013324">
    <property type="entry name" value="RNA_pol_sigma_r3/r4-like"/>
</dbReference>
<dbReference type="EMBL" id="STFF01000004">
    <property type="protein sequence ID" value="THU38485.1"/>
    <property type="molecule type" value="Genomic_DNA"/>
</dbReference>
<feature type="domain" description="RNA polymerase sigma factor 70 region 4 type 2" evidence="6">
    <location>
        <begin position="122"/>
        <end position="174"/>
    </location>
</feature>
<dbReference type="OrthoDB" id="764619at2"/>
<organism evidence="7 8">
    <name type="scientific">Niastella caeni</name>
    <dbReference type="NCBI Taxonomy" id="2569763"/>
    <lineage>
        <taxon>Bacteria</taxon>
        <taxon>Pseudomonadati</taxon>
        <taxon>Bacteroidota</taxon>
        <taxon>Chitinophagia</taxon>
        <taxon>Chitinophagales</taxon>
        <taxon>Chitinophagaceae</taxon>
        <taxon>Niastella</taxon>
    </lineage>
</organism>
<accession>A0A4S8HT57</accession>
<comment type="similarity">
    <text evidence="1">Belongs to the sigma-70 factor family. ECF subfamily.</text>
</comment>
<dbReference type="InterPro" id="IPR013249">
    <property type="entry name" value="RNA_pol_sigma70_r4_t2"/>
</dbReference>
<keyword evidence="2" id="KW-0805">Transcription regulation</keyword>
<feature type="domain" description="RNA polymerase sigma-70 region 2" evidence="5">
    <location>
        <begin position="27"/>
        <end position="88"/>
    </location>
</feature>
<evidence type="ECO:0000256" key="4">
    <source>
        <dbReference type="ARBA" id="ARBA00023163"/>
    </source>
</evidence>
<dbReference type="GO" id="GO:0006352">
    <property type="term" value="P:DNA-templated transcription initiation"/>
    <property type="evidence" value="ECO:0007669"/>
    <property type="project" value="InterPro"/>
</dbReference>
<protein>
    <submittedName>
        <fullName evidence="7">RNA polymerase sigma-70 factor</fullName>
    </submittedName>
</protein>
<dbReference type="Gene3D" id="1.10.10.10">
    <property type="entry name" value="Winged helix-like DNA-binding domain superfamily/Winged helix DNA-binding domain"/>
    <property type="match status" value="1"/>
</dbReference>
<dbReference type="GO" id="GO:0003677">
    <property type="term" value="F:DNA binding"/>
    <property type="evidence" value="ECO:0007669"/>
    <property type="project" value="InterPro"/>
</dbReference>
<comment type="caution">
    <text evidence="7">The sequence shown here is derived from an EMBL/GenBank/DDBJ whole genome shotgun (WGS) entry which is preliminary data.</text>
</comment>
<reference evidence="7 8" key="1">
    <citation type="submission" date="2019-04" db="EMBL/GenBank/DDBJ databases">
        <title>Niastella caeni sp. nov., isolated from activated sludge.</title>
        <authorList>
            <person name="Sheng M."/>
        </authorList>
    </citation>
    <scope>NUCLEOTIDE SEQUENCE [LARGE SCALE GENOMIC DNA]</scope>
    <source>
        <strain evidence="7 8">HX-2-15</strain>
    </source>
</reference>
<evidence type="ECO:0000259" key="6">
    <source>
        <dbReference type="Pfam" id="PF08281"/>
    </source>
</evidence>
<dbReference type="Gene3D" id="1.10.1740.10">
    <property type="match status" value="1"/>
</dbReference>
<keyword evidence="8" id="KW-1185">Reference proteome</keyword>
<dbReference type="InterPro" id="IPR036388">
    <property type="entry name" value="WH-like_DNA-bd_sf"/>
</dbReference>
<dbReference type="PANTHER" id="PTHR43133">
    <property type="entry name" value="RNA POLYMERASE ECF-TYPE SIGMA FACTO"/>
    <property type="match status" value="1"/>
</dbReference>
<dbReference type="Pfam" id="PF08281">
    <property type="entry name" value="Sigma70_r4_2"/>
    <property type="match status" value="1"/>
</dbReference>
<dbReference type="NCBIfam" id="TIGR02985">
    <property type="entry name" value="Sig70_bacteroi1"/>
    <property type="match status" value="1"/>
</dbReference>